<organism evidence="2 3">
    <name type="scientific">Ophiocordyceps camponoti-rufipedis</name>
    <dbReference type="NCBI Taxonomy" id="2004952"/>
    <lineage>
        <taxon>Eukaryota</taxon>
        <taxon>Fungi</taxon>
        <taxon>Dikarya</taxon>
        <taxon>Ascomycota</taxon>
        <taxon>Pezizomycotina</taxon>
        <taxon>Sordariomycetes</taxon>
        <taxon>Hypocreomycetidae</taxon>
        <taxon>Hypocreales</taxon>
        <taxon>Ophiocordycipitaceae</taxon>
        <taxon>Ophiocordyceps</taxon>
    </lineage>
</organism>
<feature type="region of interest" description="Disordered" evidence="1">
    <location>
        <begin position="1"/>
        <end position="34"/>
    </location>
</feature>
<dbReference type="AlphaFoldDB" id="A0A2C5Z863"/>
<gene>
    <name evidence="2" type="ORF">CDD80_2236</name>
</gene>
<evidence type="ECO:0000256" key="1">
    <source>
        <dbReference type="SAM" id="MobiDB-lite"/>
    </source>
</evidence>
<dbReference type="OrthoDB" id="4922226at2759"/>
<dbReference type="STRING" id="2004952.A0A2C5Z863"/>
<evidence type="ECO:0000313" key="2">
    <source>
        <dbReference type="EMBL" id="PHH75594.1"/>
    </source>
</evidence>
<proteinExistence type="predicted"/>
<sequence>MTSRKRQAAQALDEEPSSCPQGQGSRKKQRVMAVPHARQAGPDAACLTPVPVVAEEPRVPALASLPAAAMPVYENEYIDMNQIPVLQNYTIPQLPEPSPAPSAAPAPRAIPVPPTYALPMILVAGHSLEELGIGIPCYVTANQSQVLRHAVHKELEYQRRNPPRLPPSKVADLPPKKAMPQYVSIPPGASEEERNIIEQHNNGVSEKIQRLDRERNNQAAKKSRATRIESLEEYRKLYNLTTAKLWFHRLRDAASGQDPDAWDLLGPRIRQDLINVVEDAARAVESDKLETKKRNEVHQRVERSYRRTGRRHVMEASGVVGTASIGPVADDVTERYEVVTPQAGGGGIAASEDFQQFQAAPVDDVSYAEVAWLGWEPEGDLNTS</sequence>
<comment type="caution">
    <text evidence="2">The sequence shown here is derived from an EMBL/GenBank/DDBJ whole genome shotgun (WGS) entry which is preliminary data.</text>
</comment>
<reference evidence="2 3" key="1">
    <citation type="submission" date="2017-06" db="EMBL/GenBank/DDBJ databases">
        <title>Ant-infecting Ophiocordyceps genomes reveal a high diversity of potential behavioral manipulation genes and a possible major role for enterotoxins.</title>
        <authorList>
            <person name="De Bekker C."/>
            <person name="Evans H.C."/>
            <person name="Brachmann A."/>
            <person name="Hughes D.P."/>
        </authorList>
    </citation>
    <scope>NUCLEOTIDE SEQUENCE [LARGE SCALE GENOMIC DNA]</scope>
    <source>
        <strain evidence="2 3">Map16</strain>
    </source>
</reference>
<accession>A0A2C5Z863</accession>
<dbReference type="EMBL" id="NJES01000207">
    <property type="protein sequence ID" value="PHH75594.1"/>
    <property type="molecule type" value="Genomic_DNA"/>
</dbReference>
<name>A0A2C5Z863_9HYPO</name>
<evidence type="ECO:0000313" key="3">
    <source>
        <dbReference type="Proteomes" id="UP000226431"/>
    </source>
</evidence>
<keyword evidence="3" id="KW-1185">Reference proteome</keyword>
<dbReference type="Proteomes" id="UP000226431">
    <property type="component" value="Unassembled WGS sequence"/>
</dbReference>
<protein>
    <submittedName>
        <fullName evidence="2">Uncharacterized protein</fullName>
    </submittedName>
</protein>
<feature type="region of interest" description="Disordered" evidence="1">
    <location>
        <begin position="160"/>
        <end position="179"/>
    </location>
</feature>